<dbReference type="PROSITE" id="PS50234">
    <property type="entry name" value="VWFA"/>
    <property type="match status" value="1"/>
</dbReference>
<proteinExistence type="predicted"/>
<dbReference type="Proteomes" id="UP000293902">
    <property type="component" value="Chromosome"/>
</dbReference>
<feature type="domain" description="VWFA" evidence="2">
    <location>
        <begin position="78"/>
        <end position="250"/>
    </location>
</feature>
<dbReference type="SMART" id="SM00327">
    <property type="entry name" value="VWA"/>
    <property type="match status" value="1"/>
</dbReference>
<gene>
    <name evidence="4" type="ORF">DO021_07475</name>
    <name evidence="3" type="ORF">EYB58_02955</name>
</gene>
<accession>A0A328FER4</accession>
<dbReference type="Gene3D" id="3.40.50.410">
    <property type="entry name" value="von Willebrand factor, type A domain"/>
    <property type="match status" value="1"/>
</dbReference>
<reference evidence="4 5" key="1">
    <citation type="submission" date="2018-06" db="EMBL/GenBank/DDBJ databases">
        <title>Complete Genome Sequence of Desulfobacter hydrogenophilus (DSM3380).</title>
        <authorList>
            <person name="Marietou A."/>
            <person name="Schreiber L."/>
            <person name="Marshall I."/>
            <person name="Jorgensen B."/>
        </authorList>
    </citation>
    <scope>NUCLEOTIDE SEQUENCE [LARGE SCALE GENOMIC DNA]</scope>
    <source>
        <strain evidence="4 5">DSM 3380</strain>
    </source>
</reference>
<evidence type="ECO:0000313" key="3">
    <source>
        <dbReference type="EMBL" id="QBH11974.1"/>
    </source>
</evidence>
<dbReference type="Pfam" id="PF00092">
    <property type="entry name" value="VWA"/>
    <property type="match status" value="1"/>
</dbReference>
<organism evidence="4 5">
    <name type="scientific">Desulfobacter hydrogenophilus</name>
    <dbReference type="NCBI Taxonomy" id="2291"/>
    <lineage>
        <taxon>Bacteria</taxon>
        <taxon>Pseudomonadati</taxon>
        <taxon>Thermodesulfobacteriota</taxon>
        <taxon>Desulfobacteria</taxon>
        <taxon>Desulfobacterales</taxon>
        <taxon>Desulfobacteraceae</taxon>
        <taxon>Desulfobacter</taxon>
    </lineage>
</organism>
<evidence type="ECO:0000313" key="4">
    <source>
        <dbReference type="EMBL" id="RAM02666.1"/>
    </source>
</evidence>
<dbReference type="PANTHER" id="PTHR10579">
    <property type="entry name" value="CALCIUM-ACTIVATED CHLORIDE CHANNEL REGULATOR"/>
    <property type="match status" value="1"/>
</dbReference>
<dbReference type="Proteomes" id="UP000248798">
    <property type="component" value="Unassembled WGS sequence"/>
</dbReference>
<dbReference type="PANTHER" id="PTHR10579:SF43">
    <property type="entry name" value="ZINC FINGER (C3HC4-TYPE RING FINGER) FAMILY PROTEIN"/>
    <property type="match status" value="1"/>
</dbReference>
<evidence type="ECO:0000259" key="2">
    <source>
        <dbReference type="PROSITE" id="PS50234"/>
    </source>
</evidence>
<protein>
    <submittedName>
        <fullName evidence="3">VWA domain-containing protein</fullName>
    </submittedName>
</protein>
<keyword evidence="6" id="KW-1185">Reference proteome</keyword>
<dbReference type="InterPro" id="IPR002035">
    <property type="entry name" value="VWF_A"/>
</dbReference>
<dbReference type="EMBL" id="CP036313">
    <property type="protein sequence ID" value="QBH11974.1"/>
    <property type="molecule type" value="Genomic_DNA"/>
</dbReference>
<dbReference type="SUPFAM" id="SSF53300">
    <property type="entry name" value="vWA-like"/>
    <property type="match status" value="1"/>
</dbReference>
<evidence type="ECO:0000313" key="5">
    <source>
        <dbReference type="Proteomes" id="UP000248798"/>
    </source>
</evidence>
<dbReference type="InterPro" id="IPR051266">
    <property type="entry name" value="CLCR"/>
</dbReference>
<dbReference type="EMBL" id="QLNI01000012">
    <property type="protein sequence ID" value="RAM02666.1"/>
    <property type="molecule type" value="Genomic_DNA"/>
</dbReference>
<dbReference type="AlphaFoldDB" id="A0A328FER4"/>
<dbReference type="RefSeq" id="WP_111955266.1">
    <property type="nucleotide sequence ID" value="NZ_CP036313.1"/>
</dbReference>
<dbReference type="OrthoDB" id="9781333at2"/>
<name>A0A328FER4_9BACT</name>
<feature type="compositionally biased region" description="Polar residues" evidence="1">
    <location>
        <begin position="442"/>
        <end position="453"/>
    </location>
</feature>
<sequence length="453" mass="48810">MTPRLTRTTTVAAILILSIFMVTQLPGISLATGALDRVTCRVETDRSVLPADDPQNVILKITLDAPKVPENTARPRVNIALVMDRSGSMGGTKIKMAKAAAMEALSRLGTDDVFSLVTYATDVTTLVPARKVRETGAIINAIKGIEAGGNTALFGGVSQGAAQIRKHVEDDYIHRVVLLSDGLANVGPRNPVDLGRLGAGLFKENISVTTVGVGMDYNEDLMAQLAQKSDGNTYFAESGTDLPRIFAAELGNVLNVVAKQVVVTITLPSGIEPVGIIGREGRIRNNRIELSMNQLYGGQKKFALVEVRMKGQKEGSSVEIAKADVSYQDPFSMESLNTQAKATARFSRNKAKVAASTNAQVVKDYQLNLNALAQEKAIELSDQGKTKEAARELRQSAAALKGYAGKYNDTQALEEAREAEAQADVLETQGMSKKSRKALRTKSYQMKNQQIQK</sequence>
<dbReference type="InterPro" id="IPR036465">
    <property type="entry name" value="vWFA_dom_sf"/>
</dbReference>
<evidence type="ECO:0000256" key="1">
    <source>
        <dbReference type="SAM" id="MobiDB-lite"/>
    </source>
</evidence>
<evidence type="ECO:0000313" key="6">
    <source>
        <dbReference type="Proteomes" id="UP000293902"/>
    </source>
</evidence>
<reference evidence="3 6" key="2">
    <citation type="submission" date="2019-02" db="EMBL/GenBank/DDBJ databases">
        <title>Complete genome sequence of Desulfobacter hydrogenophilus AcRS1.</title>
        <authorList>
            <person name="Marietou A."/>
            <person name="Lund M.B."/>
            <person name="Marshall I.P.G."/>
            <person name="Schreiber L."/>
            <person name="Jorgensen B."/>
        </authorList>
    </citation>
    <scope>NUCLEOTIDE SEQUENCE [LARGE SCALE GENOMIC DNA]</scope>
    <source>
        <strain evidence="3 6">AcRS1</strain>
    </source>
</reference>
<feature type="region of interest" description="Disordered" evidence="1">
    <location>
        <begin position="424"/>
        <end position="453"/>
    </location>
</feature>